<keyword evidence="1" id="KW-0732">Signal</keyword>
<protein>
    <submittedName>
        <fullName evidence="4">Outer membrane protein assembly factor BamE</fullName>
    </submittedName>
</protein>
<comment type="caution">
    <text evidence="4">The sequence shown here is derived from an EMBL/GenBank/DDBJ whole genome shotgun (WGS) entry which is preliminary data.</text>
</comment>
<sequence>MTLAGLVLGASALAGCAGVHDTKGFVMDKQLASTIQPGVDNKDSVAKALGRPTFTGQFDQSEWYYVARKTTTIAFRQPRVTDQTVLRVKFDQAGNVASVNQTGRELVRYIRPSRDLTPTLGRKKSFFDEIFGNIGVVGAAPGAGGDSSPGS</sequence>
<dbReference type="InterPro" id="IPR007450">
    <property type="entry name" value="BamE_dom"/>
</dbReference>
<dbReference type="Gene3D" id="3.30.1450.10">
    <property type="match status" value="1"/>
</dbReference>
<accession>A0A3R9WS83</accession>
<gene>
    <name evidence="4" type="ORF">HMF7854_01960</name>
</gene>
<dbReference type="OrthoDB" id="7160681at2"/>
<feature type="domain" description="Outer membrane protein assembly factor BamE" evidence="3">
    <location>
        <begin position="24"/>
        <end position="98"/>
    </location>
</feature>
<dbReference type="GO" id="GO:0019867">
    <property type="term" value="C:outer membrane"/>
    <property type="evidence" value="ECO:0007669"/>
    <property type="project" value="InterPro"/>
</dbReference>
<evidence type="ECO:0000256" key="2">
    <source>
        <dbReference type="ARBA" id="ARBA00023136"/>
    </source>
</evidence>
<dbReference type="RefSeq" id="WP_126717566.1">
    <property type="nucleotide sequence ID" value="NZ_RWJF01000001.1"/>
</dbReference>
<name>A0A3R9WS83_9SPHN</name>
<dbReference type="Pfam" id="PF04355">
    <property type="entry name" value="BamE"/>
    <property type="match status" value="1"/>
</dbReference>
<dbReference type="AlphaFoldDB" id="A0A3R9WS83"/>
<dbReference type="Proteomes" id="UP000274661">
    <property type="component" value="Unassembled WGS sequence"/>
</dbReference>
<proteinExistence type="predicted"/>
<evidence type="ECO:0000313" key="4">
    <source>
        <dbReference type="EMBL" id="RST32066.1"/>
    </source>
</evidence>
<reference evidence="4 5" key="1">
    <citation type="submission" date="2018-12" db="EMBL/GenBank/DDBJ databases">
        <title>Sphingomonas sp. HMF7854 Genome sequencing and assembly.</title>
        <authorList>
            <person name="Cha I."/>
            <person name="Kang H."/>
            <person name="Kim H."/>
            <person name="Kang J."/>
            <person name="Joh K."/>
        </authorList>
    </citation>
    <scope>NUCLEOTIDE SEQUENCE [LARGE SCALE GENOMIC DNA]</scope>
    <source>
        <strain evidence="4 5">HMF7854</strain>
    </source>
</reference>
<evidence type="ECO:0000313" key="5">
    <source>
        <dbReference type="Proteomes" id="UP000274661"/>
    </source>
</evidence>
<organism evidence="4 5">
    <name type="scientific">Sphingomonas ginkgonis</name>
    <dbReference type="NCBI Taxonomy" id="2315330"/>
    <lineage>
        <taxon>Bacteria</taxon>
        <taxon>Pseudomonadati</taxon>
        <taxon>Pseudomonadota</taxon>
        <taxon>Alphaproteobacteria</taxon>
        <taxon>Sphingomonadales</taxon>
        <taxon>Sphingomonadaceae</taxon>
        <taxon>Sphingomonas</taxon>
    </lineage>
</organism>
<evidence type="ECO:0000256" key="1">
    <source>
        <dbReference type="ARBA" id="ARBA00022729"/>
    </source>
</evidence>
<dbReference type="EMBL" id="RWJF01000001">
    <property type="protein sequence ID" value="RST32066.1"/>
    <property type="molecule type" value="Genomic_DNA"/>
</dbReference>
<keyword evidence="5" id="KW-1185">Reference proteome</keyword>
<keyword evidence="2" id="KW-0472">Membrane</keyword>
<dbReference type="InterPro" id="IPR037873">
    <property type="entry name" value="BamE-like"/>
</dbReference>
<evidence type="ECO:0000259" key="3">
    <source>
        <dbReference type="Pfam" id="PF04355"/>
    </source>
</evidence>